<evidence type="ECO:0000256" key="3">
    <source>
        <dbReference type="ARBA" id="ARBA00015810"/>
    </source>
</evidence>
<dbReference type="Gene3D" id="1.10.150.130">
    <property type="match status" value="1"/>
</dbReference>
<evidence type="ECO:0000256" key="11">
    <source>
        <dbReference type="HAMAP-Rule" id="MF_01807"/>
    </source>
</evidence>
<evidence type="ECO:0000256" key="10">
    <source>
        <dbReference type="ARBA" id="ARBA00023306"/>
    </source>
</evidence>
<dbReference type="InterPro" id="IPR011932">
    <property type="entry name" value="Recomb_XerD"/>
</dbReference>
<evidence type="ECO:0000259" key="14">
    <source>
        <dbReference type="PROSITE" id="PS51900"/>
    </source>
</evidence>
<comment type="similarity">
    <text evidence="2 11">Belongs to the 'phage' integrase family. XerD subfamily.</text>
</comment>
<keyword evidence="16" id="KW-1185">Reference proteome</keyword>
<evidence type="ECO:0000256" key="5">
    <source>
        <dbReference type="ARBA" id="ARBA00022618"/>
    </source>
</evidence>
<name>A0ABU1JZD8_9PROT</name>
<dbReference type="InterPro" id="IPR011010">
    <property type="entry name" value="DNA_brk_join_enz"/>
</dbReference>
<dbReference type="InterPro" id="IPR050090">
    <property type="entry name" value="Tyrosine_recombinase_XerCD"/>
</dbReference>
<dbReference type="InterPro" id="IPR013762">
    <property type="entry name" value="Integrase-like_cat_sf"/>
</dbReference>
<comment type="caution">
    <text evidence="15">The sequence shown here is derived from an EMBL/GenBank/DDBJ whole genome shotgun (WGS) entry which is preliminary data.</text>
</comment>
<dbReference type="InterPro" id="IPR002104">
    <property type="entry name" value="Integrase_catalytic"/>
</dbReference>
<feature type="active site" evidence="11">
    <location>
        <position position="203"/>
    </location>
</feature>
<comment type="subunit">
    <text evidence="11">Forms a cyclic heterotetrameric complex composed of two molecules of XerC and two molecules of XerD.</text>
</comment>
<evidence type="ECO:0000256" key="6">
    <source>
        <dbReference type="ARBA" id="ARBA00022829"/>
    </source>
</evidence>
<dbReference type="Pfam" id="PF00589">
    <property type="entry name" value="Phage_integrase"/>
    <property type="match status" value="1"/>
</dbReference>
<accession>A0ABU1JZD8</accession>
<comment type="subcellular location">
    <subcellularLocation>
        <location evidence="1 11">Cytoplasm</location>
    </subcellularLocation>
</comment>
<dbReference type="Pfam" id="PF02899">
    <property type="entry name" value="Phage_int_SAM_1"/>
    <property type="match status" value="1"/>
</dbReference>
<feature type="domain" description="Core-binding (CB)" evidence="14">
    <location>
        <begin position="21"/>
        <end position="112"/>
    </location>
</feature>
<protein>
    <recommendedName>
        <fullName evidence="3 11">Tyrosine recombinase XerD</fullName>
    </recommendedName>
</protein>
<feature type="active site" evidence="11">
    <location>
        <position position="280"/>
    </location>
</feature>
<dbReference type="PANTHER" id="PTHR30349:SF90">
    <property type="entry name" value="TYROSINE RECOMBINASE XERD"/>
    <property type="match status" value="1"/>
</dbReference>
<dbReference type="PROSITE" id="PS51900">
    <property type="entry name" value="CB"/>
    <property type="match status" value="1"/>
</dbReference>
<evidence type="ECO:0000256" key="8">
    <source>
        <dbReference type="ARBA" id="ARBA00023125"/>
    </source>
</evidence>
<dbReference type="PANTHER" id="PTHR30349">
    <property type="entry name" value="PHAGE INTEGRASE-RELATED"/>
    <property type="match status" value="1"/>
</dbReference>
<feature type="active site" evidence="11">
    <location>
        <position position="303"/>
    </location>
</feature>
<dbReference type="RefSeq" id="WP_309801405.1">
    <property type="nucleotide sequence ID" value="NZ_JAVDPW010000015.1"/>
</dbReference>
<feature type="active site" description="O-(3'-phospho-DNA)-tyrosine intermediate" evidence="11">
    <location>
        <position position="312"/>
    </location>
</feature>
<gene>
    <name evidence="11" type="primary">xerD</name>
    <name evidence="15" type="ORF">E9232_006544</name>
</gene>
<dbReference type="SUPFAM" id="SSF47823">
    <property type="entry name" value="lambda integrase-like, N-terminal domain"/>
    <property type="match status" value="1"/>
</dbReference>
<keyword evidence="8 11" id="KW-0238">DNA-binding</keyword>
<evidence type="ECO:0000256" key="12">
    <source>
        <dbReference type="SAM" id="MobiDB-lite"/>
    </source>
</evidence>
<feature type="region of interest" description="Disordered" evidence="12">
    <location>
        <begin position="1"/>
        <end position="24"/>
    </location>
</feature>
<feature type="active site" evidence="11">
    <location>
        <position position="179"/>
    </location>
</feature>
<feature type="domain" description="Tyr recombinase" evidence="13">
    <location>
        <begin position="133"/>
        <end position="325"/>
    </location>
</feature>
<keyword evidence="7 11" id="KW-0229">DNA integration</keyword>
<feature type="active site" evidence="11">
    <location>
        <position position="277"/>
    </location>
</feature>
<dbReference type="HAMAP" id="MF_01808">
    <property type="entry name" value="Recomb_XerC_XerD"/>
    <property type="match status" value="1"/>
</dbReference>
<dbReference type="HAMAP" id="MF_01807">
    <property type="entry name" value="Recomb_XerD"/>
    <property type="match status" value="1"/>
</dbReference>
<dbReference type="Gene3D" id="1.10.443.10">
    <property type="entry name" value="Intergrase catalytic core"/>
    <property type="match status" value="1"/>
</dbReference>
<dbReference type="InterPro" id="IPR010998">
    <property type="entry name" value="Integrase_recombinase_N"/>
</dbReference>
<dbReference type="Proteomes" id="UP001262410">
    <property type="component" value="Unassembled WGS sequence"/>
</dbReference>
<keyword evidence="10 11" id="KW-0131">Cell cycle</keyword>
<evidence type="ECO:0000256" key="2">
    <source>
        <dbReference type="ARBA" id="ARBA00010450"/>
    </source>
</evidence>
<dbReference type="InterPro" id="IPR023009">
    <property type="entry name" value="Tyrosine_recombinase_XerC/XerD"/>
</dbReference>
<organism evidence="15 16">
    <name type="scientific">Inquilinus ginsengisoli</name>
    <dbReference type="NCBI Taxonomy" id="363840"/>
    <lineage>
        <taxon>Bacteria</taxon>
        <taxon>Pseudomonadati</taxon>
        <taxon>Pseudomonadota</taxon>
        <taxon>Alphaproteobacteria</taxon>
        <taxon>Rhodospirillales</taxon>
        <taxon>Rhodospirillaceae</taxon>
        <taxon>Inquilinus</taxon>
    </lineage>
</organism>
<evidence type="ECO:0000256" key="4">
    <source>
        <dbReference type="ARBA" id="ARBA00022490"/>
    </source>
</evidence>
<keyword evidence="6 11" id="KW-0159">Chromosome partition</keyword>
<keyword evidence="9 11" id="KW-0233">DNA recombination</keyword>
<evidence type="ECO:0000256" key="9">
    <source>
        <dbReference type="ARBA" id="ARBA00023172"/>
    </source>
</evidence>
<dbReference type="InterPro" id="IPR044068">
    <property type="entry name" value="CB"/>
</dbReference>
<dbReference type="NCBIfam" id="NF001399">
    <property type="entry name" value="PRK00283.1"/>
    <property type="match status" value="1"/>
</dbReference>
<evidence type="ECO:0000313" key="15">
    <source>
        <dbReference type="EMBL" id="MDR6293990.1"/>
    </source>
</evidence>
<comment type="function">
    <text evidence="11">Site-specific tyrosine recombinase, which acts by catalyzing the cutting and rejoining of the recombining DNA molecules. The XerC-XerD complex is essential to convert dimers of the bacterial chromosome into monomers to permit their segregation at cell division. It also contributes to the segregational stability of plasmids.</text>
</comment>
<sequence>MTEAAAPGPKRRRGRPPAPRLLPPPSVDAFLDMLVAERGAAANTREAYGRDLLDLNRFLESGGGAIDSAVTEDLRAYLGDLSRREGAKGGRTGARTAARRLSAMRQYYRFLVSEGRRQDDPSAALDSPALGRSLPKLLSEAEVEGLIGAIAGLFADPERLAEGLRLLALLEILYGGGLRVSELVGLPLSALGRDGRALIVRGKGDKERLVPLSEPARDAIAAYLPHRGVFFVKGRDRGFLFPSRIARAGSLTRQRFGQLLKDLAIEAGIEPSRVSPHVLRHAFATHLLSHGADLRSVQTMLGHADIATTQIYTHVLGDRLQSLVASAHPLAKTRS</sequence>
<dbReference type="InterPro" id="IPR004107">
    <property type="entry name" value="Integrase_SAM-like_N"/>
</dbReference>
<dbReference type="EMBL" id="JAVDPW010000015">
    <property type="protein sequence ID" value="MDR6293990.1"/>
    <property type="molecule type" value="Genomic_DNA"/>
</dbReference>
<keyword evidence="5 11" id="KW-0132">Cell division</keyword>
<evidence type="ECO:0000256" key="7">
    <source>
        <dbReference type="ARBA" id="ARBA00022908"/>
    </source>
</evidence>
<evidence type="ECO:0000313" key="16">
    <source>
        <dbReference type="Proteomes" id="UP001262410"/>
    </source>
</evidence>
<keyword evidence="4 11" id="KW-0963">Cytoplasm</keyword>
<dbReference type="PROSITE" id="PS51898">
    <property type="entry name" value="TYR_RECOMBINASE"/>
    <property type="match status" value="1"/>
</dbReference>
<reference evidence="15 16" key="1">
    <citation type="submission" date="2023-07" db="EMBL/GenBank/DDBJ databases">
        <title>Sorghum-associated microbial communities from plants grown in Nebraska, USA.</title>
        <authorList>
            <person name="Schachtman D."/>
        </authorList>
    </citation>
    <scope>NUCLEOTIDE SEQUENCE [LARGE SCALE GENOMIC DNA]</scope>
    <source>
        <strain evidence="15 16">584</strain>
    </source>
</reference>
<dbReference type="SUPFAM" id="SSF56349">
    <property type="entry name" value="DNA breaking-rejoining enzymes"/>
    <property type="match status" value="1"/>
</dbReference>
<proteinExistence type="inferred from homology"/>
<evidence type="ECO:0000256" key="1">
    <source>
        <dbReference type="ARBA" id="ARBA00004496"/>
    </source>
</evidence>
<evidence type="ECO:0000259" key="13">
    <source>
        <dbReference type="PROSITE" id="PS51898"/>
    </source>
</evidence>